<gene>
    <name evidence="1" type="ORF">WG78_12210</name>
</gene>
<dbReference type="PATRIC" id="fig|857265.3.peg.2518"/>
<name>A0A0N0XJT6_9NEIS</name>
<evidence type="ECO:0000313" key="1">
    <source>
        <dbReference type="EMBL" id="KPC52608.1"/>
    </source>
</evidence>
<protein>
    <recommendedName>
        <fullName evidence="3">PAAR motif protein</fullName>
    </recommendedName>
</protein>
<proteinExistence type="predicted"/>
<organism evidence="1 2">
    <name type="scientific">Amantichitinum ursilacus</name>
    <dbReference type="NCBI Taxonomy" id="857265"/>
    <lineage>
        <taxon>Bacteria</taxon>
        <taxon>Pseudomonadati</taxon>
        <taxon>Pseudomonadota</taxon>
        <taxon>Betaproteobacteria</taxon>
        <taxon>Neisseriales</taxon>
        <taxon>Chitinibacteraceae</taxon>
        <taxon>Amantichitinum</taxon>
    </lineage>
</organism>
<dbReference type="Pfam" id="PF05488">
    <property type="entry name" value="PAAR_motif"/>
    <property type="match status" value="1"/>
</dbReference>
<dbReference type="EMBL" id="LAQT01000009">
    <property type="protein sequence ID" value="KPC52608.1"/>
    <property type="molecule type" value="Genomic_DNA"/>
</dbReference>
<dbReference type="STRING" id="857265.WG78_12210"/>
<dbReference type="AlphaFoldDB" id="A0A0N0XJT6"/>
<dbReference type="Proteomes" id="UP000037939">
    <property type="component" value="Unassembled WGS sequence"/>
</dbReference>
<dbReference type="InterPro" id="IPR008727">
    <property type="entry name" value="PAAR_motif"/>
</dbReference>
<evidence type="ECO:0008006" key="3">
    <source>
        <dbReference type="Google" id="ProtNLM"/>
    </source>
</evidence>
<comment type="caution">
    <text evidence="1">The sequence shown here is derived from an EMBL/GenBank/DDBJ whole genome shotgun (WGS) entry which is preliminary data.</text>
</comment>
<accession>A0A0N0XJT6</accession>
<reference evidence="1 2" key="1">
    <citation type="submission" date="2015-07" db="EMBL/GenBank/DDBJ databases">
        <title>Draft genome sequence of the Amantichitinum ursilacus IGB-41, a new chitin-degrading bacterium.</title>
        <authorList>
            <person name="Kirstahler P."/>
            <person name="Guenther M."/>
            <person name="Grumaz C."/>
            <person name="Rupp S."/>
            <person name="Zibek S."/>
            <person name="Sohn K."/>
        </authorList>
    </citation>
    <scope>NUCLEOTIDE SEQUENCE [LARGE SCALE GENOMIC DNA]</scope>
    <source>
        <strain evidence="1 2">IGB-41</strain>
    </source>
</reference>
<dbReference type="OrthoDB" id="197187at2"/>
<dbReference type="Gene3D" id="2.60.200.60">
    <property type="match status" value="1"/>
</dbReference>
<keyword evidence="2" id="KW-1185">Reference proteome</keyword>
<dbReference type="CDD" id="cd14744">
    <property type="entry name" value="PAAR_CT_2"/>
    <property type="match status" value="1"/>
</dbReference>
<evidence type="ECO:0000313" key="2">
    <source>
        <dbReference type="Proteomes" id="UP000037939"/>
    </source>
</evidence>
<sequence>MRGVIRLHDKTDHGGEVISASSTMVVDNQPVALVGDQVSCPKKGHGVTQILPGMGTMMSDGQQVALDGFKAGCGCSLLSSTSGWGE</sequence>